<feature type="region of interest" description="Disordered" evidence="1">
    <location>
        <begin position="30"/>
        <end position="64"/>
    </location>
</feature>
<name>A0A085M1Z5_9BILA</name>
<proteinExistence type="predicted"/>
<evidence type="ECO:0000256" key="1">
    <source>
        <dbReference type="SAM" id="MobiDB-lite"/>
    </source>
</evidence>
<evidence type="ECO:0000313" key="3">
    <source>
        <dbReference type="Proteomes" id="UP000030764"/>
    </source>
</evidence>
<gene>
    <name evidence="2" type="ORF">M513_07841</name>
</gene>
<dbReference type="Proteomes" id="UP000030764">
    <property type="component" value="Unassembled WGS sequence"/>
</dbReference>
<reference evidence="2 3" key="1">
    <citation type="journal article" date="2014" name="Nat. Genet.">
        <title>Genome and transcriptome of the porcine whipworm Trichuris suis.</title>
        <authorList>
            <person name="Jex A.R."/>
            <person name="Nejsum P."/>
            <person name="Schwarz E.M."/>
            <person name="Hu L."/>
            <person name="Young N.D."/>
            <person name="Hall R.S."/>
            <person name="Korhonen P.K."/>
            <person name="Liao S."/>
            <person name="Thamsborg S."/>
            <person name="Xia J."/>
            <person name="Xu P."/>
            <person name="Wang S."/>
            <person name="Scheerlinck J.P."/>
            <person name="Hofmann A."/>
            <person name="Sternberg P.W."/>
            <person name="Wang J."/>
            <person name="Gasser R.B."/>
        </authorList>
    </citation>
    <scope>NUCLEOTIDE SEQUENCE [LARGE SCALE GENOMIC DNA]</scope>
    <source>
        <strain evidence="2">DCEP-RM93M</strain>
    </source>
</reference>
<feature type="compositionally biased region" description="Polar residues" evidence="1">
    <location>
        <begin position="30"/>
        <end position="40"/>
    </location>
</feature>
<keyword evidence="3" id="KW-1185">Reference proteome</keyword>
<feature type="compositionally biased region" description="Basic and acidic residues" evidence="1">
    <location>
        <begin position="41"/>
        <end position="58"/>
    </location>
</feature>
<dbReference type="EMBL" id="KL363241">
    <property type="protein sequence ID" value="KFD51241.1"/>
    <property type="molecule type" value="Genomic_DNA"/>
</dbReference>
<accession>A0A085M1Z5</accession>
<sequence length="64" mass="7475">MDASETDKIFYELGLQARAVSRFSKTYFGTSRQRYSGQSTERPEKEHKEERDGGEERGWGTLKR</sequence>
<evidence type="ECO:0000313" key="2">
    <source>
        <dbReference type="EMBL" id="KFD51241.1"/>
    </source>
</evidence>
<protein>
    <submittedName>
        <fullName evidence="2">Uncharacterized protein</fullName>
    </submittedName>
</protein>
<organism evidence="2 3">
    <name type="scientific">Trichuris suis</name>
    <name type="common">pig whipworm</name>
    <dbReference type="NCBI Taxonomy" id="68888"/>
    <lineage>
        <taxon>Eukaryota</taxon>
        <taxon>Metazoa</taxon>
        <taxon>Ecdysozoa</taxon>
        <taxon>Nematoda</taxon>
        <taxon>Enoplea</taxon>
        <taxon>Dorylaimia</taxon>
        <taxon>Trichinellida</taxon>
        <taxon>Trichuridae</taxon>
        <taxon>Trichuris</taxon>
    </lineage>
</organism>
<dbReference type="AlphaFoldDB" id="A0A085M1Z5"/>